<keyword evidence="2" id="KW-1185">Reference proteome</keyword>
<dbReference type="InterPro" id="IPR051409">
    <property type="entry name" value="Atypical_kinase_ADCK"/>
</dbReference>
<dbReference type="InterPro" id="IPR004147">
    <property type="entry name" value="ABC1_dom"/>
</dbReference>
<accession>A0A1I7YSY9</accession>
<sequence length="83" mass="9789">MNVLLQPHPSDRHDEMLITWMYMKYVKYTNVYKATTLDRRKVTVKIQYPGVAEGIDSDIDNLVTILNVGHLFPKGMFLKYLLW</sequence>
<organism evidence="2 3">
    <name type="scientific">Steinernema glaseri</name>
    <dbReference type="NCBI Taxonomy" id="37863"/>
    <lineage>
        <taxon>Eukaryota</taxon>
        <taxon>Metazoa</taxon>
        <taxon>Ecdysozoa</taxon>
        <taxon>Nematoda</taxon>
        <taxon>Chromadorea</taxon>
        <taxon>Rhabditida</taxon>
        <taxon>Tylenchina</taxon>
        <taxon>Panagrolaimomorpha</taxon>
        <taxon>Strongyloidoidea</taxon>
        <taxon>Steinernematidae</taxon>
        <taxon>Steinernema</taxon>
    </lineage>
</organism>
<dbReference type="Pfam" id="PF03109">
    <property type="entry name" value="ABC1"/>
    <property type="match status" value="1"/>
</dbReference>
<dbReference type="GO" id="GO:0006744">
    <property type="term" value="P:ubiquinone biosynthetic process"/>
    <property type="evidence" value="ECO:0007669"/>
    <property type="project" value="TreeGrafter"/>
</dbReference>
<dbReference type="WBParaSite" id="L893_g19524.t1">
    <property type="protein sequence ID" value="L893_g19524.t1"/>
    <property type="gene ID" value="L893_g19524"/>
</dbReference>
<dbReference type="PANTHER" id="PTHR43851:SF3">
    <property type="entry name" value="COENZYME Q8"/>
    <property type="match status" value="1"/>
</dbReference>
<protein>
    <submittedName>
        <fullName evidence="3">ABC1 domain-containing protein</fullName>
    </submittedName>
</protein>
<evidence type="ECO:0000313" key="3">
    <source>
        <dbReference type="WBParaSite" id="L893_g19524.t1"/>
    </source>
</evidence>
<dbReference type="AlphaFoldDB" id="A0A1I7YSY9"/>
<evidence type="ECO:0000259" key="1">
    <source>
        <dbReference type="Pfam" id="PF03109"/>
    </source>
</evidence>
<evidence type="ECO:0000313" key="2">
    <source>
        <dbReference type="Proteomes" id="UP000095287"/>
    </source>
</evidence>
<reference evidence="3" key="1">
    <citation type="submission" date="2016-11" db="UniProtKB">
        <authorList>
            <consortium name="WormBaseParasite"/>
        </authorList>
    </citation>
    <scope>IDENTIFICATION</scope>
</reference>
<proteinExistence type="predicted"/>
<name>A0A1I7YSY9_9BILA</name>
<feature type="domain" description="ABC1 atypical kinase-like" evidence="1">
    <location>
        <begin position="30"/>
        <end position="78"/>
    </location>
</feature>
<dbReference type="Proteomes" id="UP000095287">
    <property type="component" value="Unplaced"/>
</dbReference>
<dbReference type="PANTHER" id="PTHR43851">
    <property type="match status" value="1"/>
</dbReference>